<accession>A0A9W9QVE6</accession>
<dbReference type="InterPro" id="IPR000210">
    <property type="entry name" value="BTB/POZ_dom"/>
</dbReference>
<name>A0A9W9QVE6_PENBR</name>
<gene>
    <name evidence="3" type="ORF">N7452_004253</name>
</gene>
<dbReference type="EMBL" id="JAPZBQ010000002">
    <property type="protein sequence ID" value="KAJ5346249.1"/>
    <property type="molecule type" value="Genomic_DNA"/>
</dbReference>
<dbReference type="Pfam" id="PF00651">
    <property type="entry name" value="BTB"/>
    <property type="match status" value="1"/>
</dbReference>
<feature type="non-terminal residue" evidence="3">
    <location>
        <position position="181"/>
    </location>
</feature>
<feature type="domain" description="BTB" evidence="2">
    <location>
        <begin position="48"/>
        <end position="114"/>
    </location>
</feature>
<dbReference type="PANTHER" id="PTHR47843">
    <property type="entry name" value="BTB DOMAIN-CONTAINING PROTEIN-RELATED"/>
    <property type="match status" value="1"/>
</dbReference>
<evidence type="ECO:0000313" key="4">
    <source>
        <dbReference type="Proteomes" id="UP001147695"/>
    </source>
</evidence>
<organism evidence="3 4">
    <name type="scientific">Penicillium brevicompactum</name>
    <dbReference type="NCBI Taxonomy" id="5074"/>
    <lineage>
        <taxon>Eukaryota</taxon>
        <taxon>Fungi</taxon>
        <taxon>Dikarya</taxon>
        <taxon>Ascomycota</taxon>
        <taxon>Pezizomycotina</taxon>
        <taxon>Eurotiomycetes</taxon>
        <taxon>Eurotiomycetidae</taxon>
        <taxon>Eurotiales</taxon>
        <taxon>Aspergillaceae</taxon>
        <taxon>Penicillium</taxon>
    </lineage>
</organism>
<dbReference type="Gene3D" id="3.30.710.10">
    <property type="entry name" value="Potassium Channel Kv1.1, Chain A"/>
    <property type="match status" value="1"/>
</dbReference>
<reference evidence="3" key="2">
    <citation type="journal article" date="2023" name="IMA Fungus">
        <title>Comparative genomic study of the Penicillium genus elucidates a diverse pangenome and 15 lateral gene transfer events.</title>
        <authorList>
            <person name="Petersen C."/>
            <person name="Sorensen T."/>
            <person name="Nielsen M.R."/>
            <person name="Sondergaard T.E."/>
            <person name="Sorensen J.L."/>
            <person name="Fitzpatrick D.A."/>
            <person name="Frisvad J.C."/>
            <person name="Nielsen K.L."/>
        </authorList>
    </citation>
    <scope>NUCLEOTIDE SEQUENCE</scope>
    <source>
        <strain evidence="3">IBT 35673</strain>
    </source>
</reference>
<dbReference type="PANTHER" id="PTHR47843:SF5">
    <property type="entry name" value="BTB_POZ DOMAIN PROTEIN"/>
    <property type="match status" value="1"/>
</dbReference>
<dbReference type="SMART" id="SM00225">
    <property type="entry name" value="BTB"/>
    <property type="match status" value="1"/>
</dbReference>
<protein>
    <recommendedName>
        <fullName evidence="2">BTB domain-containing protein</fullName>
    </recommendedName>
</protein>
<proteinExistence type="predicted"/>
<evidence type="ECO:0000259" key="2">
    <source>
        <dbReference type="PROSITE" id="PS50097"/>
    </source>
</evidence>
<dbReference type="AlphaFoldDB" id="A0A9W9QVE6"/>
<dbReference type="SUPFAM" id="SSF54695">
    <property type="entry name" value="POZ domain"/>
    <property type="match status" value="1"/>
</dbReference>
<reference evidence="3" key="1">
    <citation type="submission" date="2022-12" db="EMBL/GenBank/DDBJ databases">
        <authorList>
            <person name="Petersen C."/>
        </authorList>
    </citation>
    <scope>NUCLEOTIDE SEQUENCE</scope>
    <source>
        <strain evidence="3">IBT 35673</strain>
    </source>
</reference>
<dbReference type="InterPro" id="IPR011333">
    <property type="entry name" value="SKP1/BTB/POZ_sf"/>
</dbReference>
<dbReference type="Proteomes" id="UP001147695">
    <property type="component" value="Unassembled WGS sequence"/>
</dbReference>
<evidence type="ECO:0000313" key="3">
    <source>
        <dbReference type="EMBL" id="KAJ5346249.1"/>
    </source>
</evidence>
<dbReference type="CDD" id="cd18186">
    <property type="entry name" value="BTB_POZ_ZBTB_KLHL-like"/>
    <property type="match status" value="1"/>
</dbReference>
<dbReference type="PROSITE" id="PS50097">
    <property type="entry name" value="BTB"/>
    <property type="match status" value="1"/>
</dbReference>
<feature type="region of interest" description="Disordered" evidence="1">
    <location>
        <begin position="1"/>
        <end position="30"/>
    </location>
</feature>
<evidence type="ECO:0000256" key="1">
    <source>
        <dbReference type="SAM" id="MobiDB-lite"/>
    </source>
</evidence>
<sequence>MVKKKGKISAFSPKDLEPDPPTSDKQSKEDQETILTLIASLHLNSSYSDLTIMCKGEAFSAHRLVVCPRSKYFHRAFYGGFKETEGQIYLDERTPILIEKVLEFLYTGDYTLERLATTPMHPGTGGVEIQEINTRVENGPVLDSSSEGSGMHNHTTEMTELFNEAAVTATKTSEGLVDGSA</sequence>
<comment type="caution">
    <text evidence="3">The sequence shown here is derived from an EMBL/GenBank/DDBJ whole genome shotgun (WGS) entry which is preliminary data.</text>
</comment>